<reference evidence="1" key="1">
    <citation type="submission" date="2020-05" db="EMBL/GenBank/DDBJ databases">
        <authorList>
            <person name="Zhu T."/>
            <person name="Keshari N."/>
            <person name="Lu X."/>
        </authorList>
    </citation>
    <scope>NUCLEOTIDE SEQUENCE</scope>
    <source>
        <strain evidence="1">NK1-12</strain>
    </source>
</reference>
<dbReference type="Pfam" id="PF07845">
    <property type="entry name" value="DUF1636"/>
    <property type="match status" value="1"/>
</dbReference>
<evidence type="ECO:0000313" key="1">
    <source>
        <dbReference type="EMBL" id="WNZ26119.1"/>
    </source>
</evidence>
<protein>
    <submittedName>
        <fullName evidence="1">DUF1636 family protein</fullName>
    </submittedName>
</protein>
<dbReference type="InterPro" id="IPR012863">
    <property type="entry name" value="DUF1636"/>
</dbReference>
<dbReference type="EMBL" id="CP053586">
    <property type="protein sequence ID" value="WNZ26119.1"/>
    <property type="molecule type" value="Genomic_DNA"/>
</dbReference>
<proteinExistence type="predicted"/>
<sequence>MLLKVLSVFMLIPFKKHQVYTHIVYTFSIDLFSFKGNGQSHLPLHQSSLEALLQFGQLYLTSKDGNIPWKQFPEVLQVTEIAKIPSVS</sequence>
<gene>
    <name evidence="1" type="ORF">HJG54_27030</name>
</gene>
<dbReference type="AlphaFoldDB" id="A0AA96WJ64"/>
<organism evidence="1">
    <name type="scientific">Leptolyngbya sp. NK1-12</name>
    <dbReference type="NCBI Taxonomy" id="2547451"/>
    <lineage>
        <taxon>Bacteria</taxon>
        <taxon>Bacillati</taxon>
        <taxon>Cyanobacteriota</taxon>
        <taxon>Cyanophyceae</taxon>
        <taxon>Leptolyngbyales</taxon>
        <taxon>Leptolyngbyaceae</taxon>
        <taxon>Leptolyngbya group</taxon>
        <taxon>Leptolyngbya</taxon>
    </lineage>
</organism>
<accession>A0AA96WJ64</accession>
<name>A0AA96WJ64_9CYAN</name>